<dbReference type="STRING" id="1111728.GCA_000427805_04436"/>
<feature type="binding site" evidence="3">
    <location>
        <position position="277"/>
    </location>
    <ligand>
        <name>Zn(2+)</name>
        <dbReference type="ChEBI" id="CHEBI:29105"/>
    </ligand>
</feature>
<feature type="binding site" evidence="3">
    <location>
        <position position="278"/>
    </location>
    <ligand>
        <name>Zn(2+)</name>
        <dbReference type="ChEBI" id="CHEBI:29105"/>
    </ligand>
</feature>
<keyword evidence="3" id="KW-0479">Metal-binding</keyword>
<keyword evidence="6" id="KW-1185">Reference proteome</keyword>
<dbReference type="OrthoDB" id="9803687at2"/>
<accession>A0A2C6DVS6</accession>
<gene>
    <name evidence="5" type="ORF">CRN84_04075</name>
</gene>
<evidence type="ECO:0000313" key="5">
    <source>
        <dbReference type="EMBL" id="PHI32585.1"/>
    </source>
</evidence>
<dbReference type="InterPro" id="IPR036589">
    <property type="entry name" value="HCY_dom_sf"/>
</dbReference>
<evidence type="ECO:0000256" key="3">
    <source>
        <dbReference type="PROSITE-ProRule" id="PRU00333"/>
    </source>
</evidence>
<dbReference type="SUPFAM" id="SSF82282">
    <property type="entry name" value="Homocysteine S-methyltransferase"/>
    <property type="match status" value="1"/>
</dbReference>
<dbReference type="EMBL" id="PDDX01000001">
    <property type="protein sequence ID" value="PHI32585.1"/>
    <property type="molecule type" value="Genomic_DNA"/>
</dbReference>
<keyword evidence="2 3" id="KW-0808">Transferase</keyword>
<sequence>MEAALGERLKREYGLSFDEHVAMASLVYDEKGREALASLWNEYIGVAKKYNLPFIATTPTRRANRQRVSDSSFAQCIIQDNVSFLKSIRGATNVEMYIGGLMGCKGDAYQATEVLSVEHAKQFHSWAAELFEQAGADFLFAGIMPALTEAVGMAQAMAETSLPYIISFMVSSSGHLIDGNSIDHAIRVIDNSTRQRPLCYMANCVHPRVLHQALNNPVNQTLLVRERFCGIQSNSSPLSSAELDNAIELHCSDSNELAQDIMGLRSVINQIKIVGGCCGTDNKHLEKIANAIVRLT</sequence>
<keyword evidence="1 3" id="KW-0489">Methyltransferase</keyword>
<comment type="cofactor">
    <cofactor evidence="3">
        <name>Zn(2+)</name>
        <dbReference type="ChEBI" id="CHEBI:29105"/>
    </cofactor>
</comment>
<evidence type="ECO:0000313" key="6">
    <source>
        <dbReference type="Proteomes" id="UP000224974"/>
    </source>
</evidence>
<evidence type="ECO:0000256" key="2">
    <source>
        <dbReference type="ARBA" id="ARBA00022679"/>
    </source>
</evidence>
<dbReference type="GO" id="GO:0046872">
    <property type="term" value="F:metal ion binding"/>
    <property type="evidence" value="ECO:0007669"/>
    <property type="project" value="UniProtKB-KW"/>
</dbReference>
<dbReference type="InterPro" id="IPR003726">
    <property type="entry name" value="HCY_dom"/>
</dbReference>
<dbReference type="PROSITE" id="PS50970">
    <property type="entry name" value="HCY"/>
    <property type="match status" value="1"/>
</dbReference>
<proteinExistence type="predicted"/>
<evidence type="ECO:0000256" key="1">
    <source>
        <dbReference type="ARBA" id="ARBA00022603"/>
    </source>
</evidence>
<dbReference type="Pfam" id="PF02574">
    <property type="entry name" value="S-methyl_trans"/>
    <property type="match status" value="1"/>
</dbReference>
<dbReference type="GO" id="GO:0032259">
    <property type="term" value="P:methylation"/>
    <property type="evidence" value="ECO:0007669"/>
    <property type="project" value="UniProtKB-KW"/>
</dbReference>
<comment type="caution">
    <text evidence="5">The sequence shown here is derived from an EMBL/GenBank/DDBJ whole genome shotgun (WGS) entry which is preliminary data.</text>
</comment>
<dbReference type="Proteomes" id="UP000224974">
    <property type="component" value="Unassembled WGS sequence"/>
</dbReference>
<dbReference type="Gene3D" id="3.20.20.330">
    <property type="entry name" value="Homocysteine-binding-like domain"/>
    <property type="match status" value="1"/>
</dbReference>
<dbReference type="PANTHER" id="PTHR11103:SF18">
    <property type="entry name" value="SLR1189 PROTEIN"/>
    <property type="match status" value="1"/>
</dbReference>
<feature type="domain" description="Hcy-binding" evidence="4">
    <location>
        <begin position="1"/>
        <end position="292"/>
    </location>
</feature>
<protein>
    <submittedName>
        <fullName evidence="5">Homocysteine methyltransferase</fullName>
    </submittedName>
</protein>
<reference evidence="6" key="1">
    <citation type="submission" date="2017-09" db="EMBL/GenBank/DDBJ databases">
        <title>FDA dAtabase for Regulatory Grade micrObial Sequences (FDA-ARGOS): Supporting development and validation of Infectious Disease Dx tests.</title>
        <authorList>
            <person name="Minogue T."/>
            <person name="Wolcott M."/>
            <person name="Wasieloski L."/>
            <person name="Aguilar W."/>
            <person name="Moore D."/>
            <person name="Tallon L."/>
            <person name="Sadzewicz L."/>
            <person name="Ott S."/>
            <person name="Zhao X."/>
            <person name="Nagaraj S."/>
            <person name="Vavikolanu K."/>
            <person name="Aluvathingal J."/>
            <person name="Nadendla S."/>
            <person name="Sichtig H."/>
        </authorList>
    </citation>
    <scope>NUCLEOTIDE SEQUENCE [LARGE SCALE GENOMIC DNA]</scope>
    <source>
        <strain evidence="6">FDAARGOS_387</strain>
    </source>
</reference>
<dbReference type="GO" id="GO:0008168">
    <property type="term" value="F:methyltransferase activity"/>
    <property type="evidence" value="ECO:0007669"/>
    <property type="project" value="UniProtKB-UniRule"/>
</dbReference>
<organism evidence="5 6">
    <name type="scientific">Budvicia aquatica</name>
    <dbReference type="NCBI Taxonomy" id="82979"/>
    <lineage>
        <taxon>Bacteria</taxon>
        <taxon>Pseudomonadati</taxon>
        <taxon>Pseudomonadota</taxon>
        <taxon>Gammaproteobacteria</taxon>
        <taxon>Enterobacterales</taxon>
        <taxon>Budviciaceae</taxon>
        <taxon>Budvicia</taxon>
    </lineage>
</organism>
<feature type="binding site" evidence="3">
    <location>
        <position position="204"/>
    </location>
    <ligand>
        <name>Zn(2+)</name>
        <dbReference type="ChEBI" id="CHEBI:29105"/>
    </ligand>
</feature>
<name>A0A2C6DVS6_9GAMM</name>
<dbReference type="PANTHER" id="PTHR11103">
    <property type="entry name" value="SLR1189 PROTEIN"/>
    <property type="match status" value="1"/>
</dbReference>
<dbReference type="AlphaFoldDB" id="A0A2C6DVS6"/>
<evidence type="ECO:0000259" key="4">
    <source>
        <dbReference type="PROSITE" id="PS50970"/>
    </source>
</evidence>
<keyword evidence="3" id="KW-0862">Zinc</keyword>